<keyword evidence="3" id="KW-0539">Nucleus</keyword>
<dbReference type="AlphaFoldDB" id="A0A2Z7CPN9"/>
<reference evidence="5 6" key="1">
    <citation type="journal article" date="2015" name="Proc. Natl. Acad. Sci. U.S.A.">
        <title>The resurrection genome of Boea hygrometrica: A blueprint for survival of dehydration.</title>
        <authorList>
            <person name="Xiao L."/>
            <person name="Yang G."/>
            <person name="Zhang L."/>
            <person name="Yang X."/>
            <person name="Zhao S."/>
            <person name="Ji Z."/>
            <person name="Zhou Q."/>
            <person name="Hu M."/>
            <person name="Wang Y."/>
            <person name="Chen M."/>
            <person name="Xu Y."/>
            <person name="Jin H."/>
            <person name="Xiao X."/>
            <person name="Hu G."/>
            <person name="Bao F."/>
            <person name="Hu Y."/>
            <person name="Wan P."/>
            <person name="Li L."/>
            <person name="Deng X."/>
            <person name="Kuang T."/>
            <person name="Xiang C."/>
            <person name="Zhu J.K."/>
            <person name="Oliver M.J."/>
            <person name="He Y."/>
        </authorList>
    </citation>
    <scope>NUCLEOTIDE SEQUENCE [LARGE SCALE GENOMIC DNA]</scope>
    <source>
        <strain evidence="6">cv. XS01</strain>
    </source>
</reference>
<evidence type="ECO:0000256" key="3">
    <source>
        <dbReference type="ARBA" id="ARBA00023242"/>
    </source>
</evidence>
<evidence type="ECO:0000256" key="1">
    <source>
        <dbReference type="ARBA" id="ARBA00004123"/>
    </source>
</evidence>
<keyword evidence="2" id="KW-0238">DNA-binding</keyword>
<protein>
    <recommendedName>
        <fullName evidence="7">BHLH domain-containing protein</fullName>
    </recommendedName>
</protein>
<evidence type="ECO:0000256" key="2">
    <source>
        <dbReference type="ARBA" id="ARBA00023125"/>
    </source>
</evidence>
<dbReference type="InterPro" id="IPR045843">
    <property type="entry name" value="IND-like"/>
</dbReference>
<dbReference type="GO" id="GO:0005634">
    <property type="term" value="C:nucleus"/>
    <property type="evidence" value="ECO:0007669"/>
    <property type="project" value="UniProtKB-SubCell"/>
</dbReference>
<dbReference type="GO" id="GO:0000981">
    <property type="term" value="F:DNA-binding transcription factor activity, RNA polymerase II-specific"/>
    <property type="evidence" value="ECO:0007669"/>
    <property type="project" value="TreeGrafter"/>
</dbReference>
<proteinExistence type="predicted"/>
<feature type="region of interest" description="Disordered" evidence="4">
    <location>
        <begin position="159"/>
        <end position="194"/>
    </location>
</feature>
<dbReference type="EMBL" id="KQ993820">
    <property type="protein sequence ID" value="KZV48733.1"/>
    <property type="molecule type" value="Genomic_DNA"/>
</dbReference>
<evidence type="ECO:0000313" key="5">
    <source>
        <dbReference type="EMBL" id="KZV48733.1"/>
    </source>
</evidence>
<gene>
    <name evidence="5" type="ORF">F511_26649</name>
</gene>
<comment type="subcellular location">
    <subcellularLocation>
        <location evidence="1">Nucleus</location>
    </subcellularLocation>
</comment>
<feature type="compositionally biased region" description="Polar residues" evidence="4">
    <location>
        <begin position="166"/>
        <end position="180"/>
    </location>
</feature>
<accession>A0A2Z7CPN9</accession>
<name>A0A2Z7CPN9_9LAMI</name>
<dbReference type="OrthoDB" id="2019494at2759"/>
<sequence length="378" mass="41249">MSRNGSSSSFLFPNSSGIIKNVSSEGGFLRSKESMGGSDLFGNQQNQEHCCGLARYRTAPGSFLATLLESTTDNHGSSGDDSEALFSAFMDNGHLDLNQMQCSMKQEIGREMGYGGSYSLGMDSQAHKVSSNGGSNLARQTSSPAGFLSGLGSMGGVGNFGIQSHAEPNSSRGMNSQINFSSTPSSTTSRFMPTIPENCNESIVTTSSEDKRSAQIIGSGEYEPWNDSSFNGLKRTRNGDLKMFSSFNGLENQNEETRKKSPGLVHHLSLPNTSTCEMQKFLHFQQDSVPCQIRAKRGFATHPRSIAERMRRTRISEKMKKLQDLFPNMDKECVIVISPWSGAVHVPGDLHPMPVESPLRLMGRCYVLVIQVWGFAHA</sequence>
<dbReference type="PANTHER" id="PTHR16223:SF345">
    <property type="entry name" value="TRANSCRIPTION FACTOR BHLH130-LIKE"/>
    <property type="match status" value="1"/>
</dbReference>
<evidence type="ECO:0000256" key="4">
    <source>
        <dbReference type="SAM" id="MobiDB-lite"/>
    </source>
</evidence>
<dbReference type="GO" id="GO:0000978">
    <property type="term" value="F:RNA polymerase II cis-regulatory region sequence-specific DNA binding"/>
    <property type="evidence" value="ECO:0007669"/>
    <property type="project" value="TreeGrafter"/>
</dbReference>
<evidence type="ECO:0008006" key="7">
    <source>
        <dbReference type="Google" id="ProtNLM"/>
    </source>
</evidence>
<dbReference type="PANTHER" id="PTHR16223">
    <property type="entry name" value="TRANSCRIPTION FACTOR BHLH83-RELATED"/>
    <property type="match status" value="1"/>
</dbReference>
<organism evidence="5 6">
    <name type="scientific">Dorcoceras hygrometricum</name>
    <dbReference type="NCBI Taxonomy" id="472368"/>
    <lineage>
        <taxon>Eukaryota</taxon>
        <taxon>Viridiplantae</taxon>
        <taxon>Streptophyta</taxon>
        <taxon>Embryophyta</taxon>
        <taxon>Tracheophyta</taxon>
        <taxon>Spermatophyta</taxon>
        <taxon>Magnoliopsida</taxon>
        <taxon>eudicotyledons</taxon>
        <taxon>Gunneridae</taxon>
        <taxon>Pentapetalae</taxon>
        <taxon>asterids</taxon>
        <taxon>lamiids</taxon>
        <taxon>Lamiales</taxon>
        <taxon>Gesneriaceae</taxon>
        <taxon>Didymocarpoideae</taxon>
        <taxon>Trichosporeae</taxon>
        <taxon>Loxocarpinae</taxon>
        <taxon>Dorcoceras</taxon>
    </lineage>
</organism>
<keyword evidence="6" id="KW-1185">Reference proteome</keyword>
<evidence type="ECO:0000313" key="6">
    <source>
        <dbReference type="Proteomes" id="UP000250235"/>
    </source>
</evidence>
<dbReference type="Proteomes" id="UP000250235">
    <property type="component" value="Unassembled WGS sequence"/>
</dbReference>